<comment type="function">
    <text evidence="1">Responsible for the formation of the pyrimidine heterocycle in the thiamine biosynthesis pathway. Catalyzes the formation of hydroxymethylpyrimidine phosphate (HMP-P) from histidine and pyridoxal phosphate (PLP). The protein uses PLP and the active site histidine to form HMP-P, generating an inactive enzyme. The enzyme can only undergo a single turnover, which suggests it is a suicide enzyme.</text>
</comment>
<evidence type="ECO:0000259" key="13">
    <source>
        <dbReference type="Pfam" id="PF09084"/>
    </source>
</evidence>
<organism evidence="14 15">
    <name type="scientific">Neoroseomonas lacus</name>
    <dbReference type="NCBI Taxonomy" id="287609"/>
    <lineage>
        <taxon>Bacteria</taxon>
        <taxon>Pseudomonadati</taxon>
        <taxon>Pseudomonadota</taxon>
        <taxon>Alphaproteobacteria</taxon>
        <taxon>Acetobacterales</taxon>
        <taxon>Acetobacteraceae</taxon>
        <taxon>Neoroseomonas</taxon>
    </lineage>
</organism>
<dbReference type="RefSeq" id="WP_188965352.1">
    <property type="nucleotide sequence ID" value="NZ_BMKW01000001.1"/>
</dbReference>
<feature type="domain" description="SsuA/THI5-like" evidence="13">
    <location>
        <begin position="45"/>
        <end position="254"/>
    </location>
</feature>
<protein>
    <recommendedName>
        <fullName evidence="10">Thiamine pyrimidine synthase</fullName>
    </recommendedName>
</protein>
<evidence type="ECO:0000256" key="8">
    <source>
        <dbReference type="ARBA" id="ARBA00022977"/>
    </source>
</evidence>
<accession>A0A917K656</accession>
<dbReference type="PANTHER" id="PTHR31528:SF1">
    <property type="entry name" value="4-AMINO-5-HYDROXYMETHYL-2-METHYLPYRIMIDINE PHOSPHATE SYNTHASE THI11-RELATED"/>
    <property type="match status" value="1"/>
</dbReference>
<reference evidence="14" key="2">
    <citation type="submission" date="2020-09" db="EMBL/GenBank/DDBJ databases">
        <authorList>
            <person name="Sun Q."/>
            <person name="Zhou Y."/>
        </authorList>
    </citation>
    <scope>NUCLEOTIDE SEQUENCE</scope>
    <source>
        <strain evidence="14">CGMCC 1.3617</strain>
    </source>
</reference>
<dbReference type="Gene3D" id="3.40.190.10">
    <property type="entry name" value="Periplasmic binding protein-like II"/>
    <property type="match status" value="2"/>
</dbReference>
<feature type="chain" id="PRO_5037173700" description="Thiamine pyrimidine synthase" evidence="12">
    <location>
        <begin position="27"/>
        <end position="340"/>
    </location>
</feature>
<gene>
    <name evidence="14" type="ORF">GCM10011320_05380</name>
</gene>
<sequence>MVHRLNRRSALLAAGGLLAAPRLAQAQATRVRMTLDWAFQAPNAFALVAREKGYFRAAGLDVTVDRGQGSGGVPVALAGGGYDIGYADLNPAIRFMAENPDRGIVAVAVLHDRSPLCAIVRADGPIRTPKDLEGTKLAAPEFDAGRQLFPAFAKAAGVDASKVTFLSVTPALREPMLVRREADGVTGFVTTSALALKGIGLGLNQQRTMMYYDHGLDLYGGAILTTRAYLERNPEVVRGMTAALMKAFIETVRNGQEMLDILKRVEPLTDVALERERHELNVEKVIMSANVRANGISAVDATRLQTGIRQVEEAYNLQPRLQAAQIYTPDFLPPAADRRL</sequence>
<keyword evidence="15" id="KW-1185">Reference proteome</keyword>
<evidence type="ECO:0000256" key="12">
    <source>
        <dbReference type="SAM" id="SignalP"/>
    </source>
</evidence>
<reference evidence="14" key="1">
    <citation type="journal article" date="2014" name="Int. J. Syst. Evol. Microbiol.">
        <title>Complete genome sequence of Corynebacterium casei LMG S-19264T (=DSM 44701T), isolated from a smear-ripened cheese.</title>
        <authorList>
            <consortium name="US DOE Joint Genome Institute (JGI-PGF)"/>
            <person name="Walter F."/>
            <person name="Albersmeier A."/>
            <person name="Kalinowski J."/>
            <person name="Ruckert C."/>
        </authorList>
    </citation>
    <scope>NUCLEOTIDE SEQUENCE</scope>
    <source>
        <strain evidence="14">CGMCC 1.3617</strain>
    </source>
</reference>
<evidence type="ECO:0000256" key="9">
    <source>
        <dbReference type="ARBA" id="ARBA00023004"/>
    </source>
</evidence>
<evidence type="ECO:0000313" key="14">
    <source>
        <dbReference type="EMBL" id="GGJ01447.1"/>
    </source>
</evidence>
<evidence type="ECO:0000256" key="2">
    <source>
        <dbReference type="ARBA" id="ARBA00004948"/>
    </source>
</evidence>
<comment type="similarity">
    <text evidence="3">Belongs to the NMT1/THI5 family.</text>
</comment>
<comment type="subunit">
    <text evidence="4">Homodimer.</text>
</comment>
<keyword evidence="5" id="KW-0808">Transferase</keyword>
<dbReference type="Pfam" id="PF09084">
    <property type="entry name" value="NMT1"/>
    <property type="match status" value="1"/>
</dbReference>
<name>A0A917K656_9PROT</name>
<keyword evidence="8" id="KW-0784">Thiamine biosynthesis</keyword>
<keyword evidence="12" id="KW-0732">Signal</keyword>
<dbReference type="EMBL" id="BMKW01000001">
    <property type="protein sequence ID" value="GGJ01447.1"/>
    <property type="molecule type" value="Genomic_DNA"/>
</dbReference>
<dbReference type="GO" id="GO:0016740">
    <property type="term" value="F:transferase activity"/>
    <property type="evidence" value="ECO:0007669"/>
    <property type="project" value="UniProtKB-KW"/>
</dbReference>
<evidence type="ECO:0000256" key="1">
    <source>
        <dbReference type="ARBA" id="ARBA00003469"/>
    </source>
</evidence>
<evidence type="ECO:0000313" key="15">
    <source>
        <dbReference type="Proteomes" id="UP000661507"/>
    </source>
</evidence>
<comment type="caution">
    <text evidence="14">The sequence shown here is derived from an EMBL/GenBank/DDBJ whole genome shotgun (WGS) entry which is preliminary data.</text>
</comment>
<evidence type="ECO:0000256" key="6">
    <source>
        <dbReference type="ARBA" id="ARBA00022723"/>
    </source>
</evidence>
<feature type="signal peptide" evidence="12">
    <location>
        <begin position="1"/>
        <end position="26"/>
    </location>
</feature>
<evidence type="ECO:0000256" key="10">
    <source>
        <dbReference type="ARBA" id="ARBA00033171"/>
    </source>
</evidence>
<evidence type="ECO:0000256" key="7">
    <source>
        <dbReference type="ARBA" id="ARBA00022898"/>
    </source>
</evidence>
<dbReference type="GO" id="GO:0009228">
    <property type="term" value="P:thiamine biosynthetic process"/>
    <property type="evidence" value="ECO:0007669"/>
    <property type="project" value="UniProtKB-KW"/>
</dbReference>
<dbReference type="InterPro" id="IPR027939">
    <property type="entry name" value="NMT1/THI5"/>
</dbReference>
<dbReference type="GO" id="GO:0046872">
    <property type="term" value="F:metal ion binding"/>
    <property type="evidence" value="ECO:0007669"/>
    <property type="project" value="UniProtKB-KW"/>
</dbReference>
<evidence type="ECO:0000256" key="3">
    <source>
        <dbReference type="ARBA" id="ARBA00009406"/>
    </source>
</evidence>
<keyword evidence="6" id="KW-0479">Metal-binding</keyword>
<evidence type="ECO:0000256" key="5">
    <source>
        <dbReference type="ARBA" id="ARBA00022679"/>
    </source>
</evidence>
<keyword evidence="7" id="KW-0663">Pyridoxal phosphate</keyword>
<dbReference type="Proteomes" id="UP000661507">
    <property type="component" value="Unassembled WGS sequence"/>
</dbReference>
<dbReference type="AlphaFoldDB" id="A0A917K656"/>
<dbReference type="InterPro" id="IPR015168">
    <property type="entry name" value="SsuA/THI5"/>
</dbReference>
<evidence type="ECO:0000256" key="4">
    <source>
        <dbReference type="ARBA" id="ARBA00011738"/>
    </source>
</evidence>
<dbReference type="SUPFAM" id="SSF53850">
    <property type="entry name" value="Periplasmic binding protein-like II"/>
    <property type="match status" value="1"/>
</dbReference>
<dbReference type="InterPro" id="IPR006311">
    <property type="entry name" value="TAT_signal"/>
</dbReference>
<dbReference type="PANTHER" id="PTHR31528">
    <property type="entry name" value="4-AMINO-5-HYDROXYMETHYL-2-METHYLPYRIMIDINE PHOSPHATE SYNTHASE THI11-RELATED"/>
    <property type="match status" value="1"/>
</dbReference>
<comment type="catalytic activity">
    <reaction evidence="11">
        <text>N(6)-(pyridoxal phosphate)-L-lysyl-[4-amino-5-hydroxymethyl-2-methylpyrimidine phosphate synthase] + L-histidyl-[4-amino-5-hydroxymethyl-2-methylpyrimidine phosphate synthase] + 2 Fe(3+) + 4 H2O = L-lysyl-[4-amino-5-hydroxymethyl-2-methylpyrimidine phosphate synthase] + (2S)-2-amino-5-hydroxy-4-oxopentanoyl-[4-amino-5-hydroxymethyl-2-methylpyrimidine phosphate synthase] + 4-amino-2-methyl-5-(phosphooxymethyl)pyrimidine + 3-oxopropanoate + 2 Fe(2+) + 2 H(+)</text>
        <dbReference type="Rhea" id="RHEA:65756"/>
        <dbReference type="Rhea" id="RHEA-COMP:16892"/>
        <dbReference type="Rhea" id="RHEA-COMP:16893"/>
        <dbReference type="Rhea" id="RHEA-COMP:16894"/>
        <dbReference type="Rhea" id="RHEA-COMP:16895"/>
        <dbReference type="ChEBI" id="CHEBI:15377"/>
        <dbReference type="ChEBI" id="CHEBI:15378"/>
        <dbReference type="ChEBI" id="CHEBI:29033"/>
        <dbReference type="ChEBI" id="CHEBI:29034"/>
        <dbReference type="ChEBI" id="CHEBI:29969"/>
        <dbReference type="ChEBI" id="CHEBI:29979"/>
        <dbReference type="ChEBI" id="CHEBI:33190"/>
        <dbReference type="ChEBI" id="CHEBI:58354"/>
        <dbReference type="ChEBI" id="CHEBI:143915"/>
        <dbReference type="ChEBI" id="CHEBI:157692"/>
    </reaction>
    <physiologicalReaction direction="left-to-right" evidence="11">
        <dbReference type="Rhea" id="RHEA:65757"/>
    </physiologicalReaction>
</comment>
<keyword evidence="9" id="KW-0408">Iron</keyword>
<proteinExistence type="inferred from homology"/>
<evidence type="ECO:0000256" key="11">
    <source>
        <dbReference type="ARBA" id="ARBA00048179"/>
    </source>
</evidence>
<comment type="pathway">
    <text evidence="2">Cofactor biosynthesis; thiamine diphosphate biosynthesis.</text>
</comment>
<dbReference type="PROSITE" id="PS51318">
    <property type="entry name" value="TAT"/>
    <property type="match status" value="1"/>
</dbReference>